<evidence type="ECO:0000313" key="2">
    <source>
        <dbReference type="EMBL" id="MBD0380410.1"/>
    </source>
</evidence>
<dbReference type="Proteomes" id="UP000650466">
    <property type="component" value="Unassembled WGS sequence"/>
</dbReference>
<proteinExistence type="predicted"/>
<dbReference type="InterPro" id="IPR003607">
    <property type="entry name" value="HD/PDEase_dom"/>
</dbReference>
<evidence type="ECO:0000259" key="1">
    <source>
        <dbReference type="PROSITE" id="PS51832"/>
    </source>
</evidence>
<accession>A0A926QIE1</accession>
<gene>
    <name evidence="2" type="ORF">ICC18_09815</name>
</gene>
<feature type="domain" description="HD-GYP" evidence="1">
    <location>
        <begin position="97"/>
        <end position="293"/>
    </location>
</feature>
<name>A0A926QIE1_9BACL</name>
<keyword evidence="3" id="KW-1185">Reference proteome</keyword>
<dbReference type="RefSeq" id="WP_188174214.1">
    <property type="nucleotide sequence ID" value="NZ_JACVVD010000003.1"/>
</dbReference>
<evidence type="ECO:0000313" key="3">
    <source>
        <dbReference type="Proteomes" id="UP000650466"/>
    </source>
</evidence>
<dbReference type="Pfam" id="PF13487">
    <property type="entry name" value="HD_5"/>
    <property type="match status" value="1"/>
</dbReference>
<dbReference type="CDD" id="cd00077">
    <property type="entry name" value="HDc"/>
    <property type="match status" value="1"/>
</dbReference>
<reference evidence="2" key="1">
    <citation type="submission" date="2020-09" db="EMBL/GenBank/DDBJ databases">
        <title>Draft Genome Sequence of Paenibacillus sp. WST5.</title>
        <authorList>
            <person name="Bao Z."/>
        </authorList>
    </citation>
    <scope>NUCLEOTIDE SEQUENCE</scope>
    <source>
        <strain evidence="2">WST5</strain>
    </source>
</reference>
<dbReference type="Gene3D" id="1.10.3210.10">
    <property type="entry name" value="Hypothetical protein af1432"/>
    <property type="match status" value="1"/>
</dbReference>
<dbReference type="SUPFAM" id="SSF109604">
    <property type="entry name" value="HD-domain/PDEase-like"/>
    <property type="match status" value="1"/>
</dbReference>
<protein>
    <submittedName>
        <fullName evidence="2">HD-GYP domain-containing protein</fullName>
    </submittedName>
</protein>
<dbReference type="AlphaFoldDB" id="A0A926QIE1"/>
<dbReference type="SMART" id="SM00471">
    <property type="entry name" value="HDc"/>
    <property type="match status" value="1"/>
</dbReference>
<dbReference type="PROSITE" id="PS51832">
    <property type="entry name" value="HD_GYP"/>
    <property type="match status" value="1"/>
</dbReference>
<sequence length="335" mass="37571">MKRFLGRRVKQDVVNSYGLVLLPAQSVIGSEELELLQMHRIDLFTIIFDVAAEPAKVSSETQMQQVVQNTKALFHSIQLTKKIPLLEIREEVIPAVQQMTENPNVFQLFEAVRAKDDYTHQHNIGVGVLATLIGKWMNLSAKELTTLSLAATLHDVGKLRIPSEILNKPGKLSREEYEIIKRHSLYGYEMLKDTVGVGPRVAAVALQHHEREDGTGYPNGLKNGDIDMYSKIVAVADVFHAMTSKRPYHEPKPFHEVLGEMQNGKFGEFDPEIVSVFLNNITRHLVGNQVVLSDGRQGEVVYINPHDAGNPLVKVGDEFIDLSKDREIHIQSVIA</sequence>
<dbReference type="PANTHER" id="PTHR43155">
    <property type="entry name" value="CYCLIC DI-GMP PHOSPHODIESTERASE PA4108-RELATED"/>
    <property type="match status" value="1"/>
</dbReference>
<comment type="caution">
    <text evidence="2">The sequence shown here is derived from an EMBL/GenBank/DDBJ whole genome shotgun (WGS) entry which is preliminary data.</text>
</comment>
<organism evidence="2 3">
    <name type="scientific">Paenibacillus sedimenti</name>
    <dbReference type="NCBI Taxonomy" id="2770274"/>
    <lineage>
        <taxon>Bacteria</taxon>
        <taxon>Bacillati</taxon>
        <taxon>Bacillota</taxon>
        <taxon>Bacilli</taxon>
        <taxon>Bacillales</taxon>
        <taxon>Paenibacillaceae</taxon>
        <taxon>Paenibacillus</taxon>
    </lineage>
</organism>
<dbReference type="PANTHER" id="PTHR43155:SF2">
    <property type="entry name" value="CYCLIC DI-GMP PHOSPHODIESTERASE PA4108"/>
    <property type="match status" value="1"/>
</dbReference>
<dbReference type="EMBL" id="JACVVD010000003">
    <property type="protein sequence ID" value="MBD0380410.1"/>
    <property type="molecule type" value="Genomic_DNA"/>
</dbReference>
<dbReference type="InterPro" id="IPR037522">
    <property type="entry name" value="HD_GYP_dom"/>
</dbReference>